<sequence length="72" mass="8224">MRKDCVMPALSIIECKHFRNDDLLFKLTDRLFTKSVETVKEAELTTEEFALLTAIFFSQSSKDLLGVLLKAL</sequence>
<evidence type="ECO:0000313" key="1">
    <source>
        <dbReference type="EMBL" id="CAK5032961.1"/>
    </source>
</evidence>
<organism evidence="1 2">
    <name type="scientific">Meloidogyne enterolobii</name>
    <name type="common">Root-knot nematode worm</name>
    <name type="synonym">Meloidogyne mayaguensis</name>
    <dbReference type="NCBI Taxonomy" id="390850"/>
    <lineage>
        <taxon>Eukaryota</taxon>
        <taxon>Metazoa</taxon>
        <taxon>Ecdysozoa</taxon>
        <taxon>Nematoda</taxon>
        <taxon>Chromadorea</taxon>
        <taxon>Rhabditida</taxon>
        <taxon>Tylenchina</taxon>
        <taxon>Tylenchomorpha</taxon>
        <taxon>Tylenchoidea</taxon>
        <taxon>Meloidogynidae</taxon>
        <taxon>Meloidogyninae</taxon>
        <taxon>Meloidogyne</taxon>
    </lineage>
</organism>
<reference evidence="1" key="1">
    <citation type="submission" date="2023-11" db="EMBL/GenBank/DDBJ databases">
        <authorList>
            <person name="Poullet M."/>
        </authorList>
    </citation>
    <scope>NUCLEOTIDE SEQUENCE</scope>
    <source>
        <strain evidence="1">E1834</strain>
    </source>
</reference>
<gene>
    <name evidence="1" type="ORF">MENTE1834_LOCUS8020</name>
</gene>
<proteinExistence type="predicted"/>
<evidence type="ECO:0000313" key="2">
    <source>
        <dbReference type="Proteomes" id="UP001497535"/>
    </source>
</evidence>
<name>A0ACB0Y6N4_MELEN</name>
<comment type="caution">
    <text evidence="1">The sequence shown here is derived from an EMBL/GenBank/DDBJ whole genome shotgun (WGS) entry which is preliminary data.</text>
</comment>
<dbReference type="EMBL" id="CAVMJV010000006">
    <property type="protein sequence ID" value="CAK5032961.1"/>
    <property type="molecule type" value="Genomic_DNA"/>
</dbReference>
<dbReference type="Proteomes" id="UP001497535">
    <property type="component" value="Unassembled WGS sequence"/>
</dbReference>
<protein>
    <submittedName>
        <fullName evidence="1">Uncharacterized protein</fullName>
    </submittedName>
</protein>
<keyword evidence="2" id="KW-1185">Reference proteome</keyword>
<accession>A0ACB0Y6N4</accession>